<evidence type="ECO:0000256" key="2">
    <source>
        <dbReference type="ARBA" id="ARBA00022525"/>
    </source>
</evidence>
<dbReference type="InterPro" id="IPR009017">
    <property type="entry name" value="GFP"/>
</dbReference>
<comment type="subcellular location">
    <subcellularLocation>
        <location evidence="1">Secreted</location>
        <location evidence="1">Extracellular space</location>
        <location evidence="1">Extracellular matrix</location>
    </subcellularLocation>
</comment>
<protein>
    <submittedName>
        <fullName evidence="11">Uncharacterized protein</fullName>
    </submittedName>
</protein>
<sequence>QRGTSLKAVPEHPAGIRATSGCSQDSRDLPSTFSVPGHPPFLPVKGIPCSPVPPVLDSPDSSEEQMVAEGSDVTFTCDATGSPAPAVTWLKDGEPLQWQSSGELSGPRLSLGAVGPADAGVYSCLARNTLGAAVAHASLAEPRRVRGSLAGAINTHELGITTLDARVLGDPRSGTTTIRSSIGSIPPTAGRSPALPSAREGFDLGQV</sequence>
<keyword evidence="2" id="KW-0964">Secreted</keyword>
<feature type="compositionally biased region" description="Polar residues" evidence="10">
    <location>
        <begin position="20"/>
        <end position="34"/>
    </location>
</feature>
<dbReference type="InterPro" id="IPR036179">
    <property type="entry name" value="Ig-like_dom_sf"/>
</dbReference>
<dbReference type="SMART" id="SM00409">
    <property type="entry name" value="IG"/>
    <property type="match status" value="1"/>
</dbReference>
<evidence type="ECO:0000256" key="1">
    <source>
        <dbReference type="ARBA" id="ARBA00004498"/>
    </source>
</evidence>
<keyword evidence="7" id="KW-1015">Disulfide bond</keyword>
<dbReference type="PANTHER" id="PTHR44170:SF54">
    <property type="entry name" value="FI24025P1"/>
    <property type="match status" value="1"/>
</dbReference>
<keyword evidence="9" id="KW-0393">Immunoglobulin domain</keyword>
<feature type="compositionally biased region" description="Low complexity" evidence="10">
    <location>
        <begin position="174"/>
        <end position="188"/>
    </location>
</feature>
<evidence type="ECO:0000256" key="4">
    <source>
        <dbReference type="ARBA" id="ARBA00022729"/>
    </source>
</evidence>
<dbReference type="PROSITE" id="PS50993">
    <property type="entry name" value="NIDOGEN_G2"/>
    <property type="match status" value="1"/>
</dbReference>
<evidence type="ECO:0000256" key="7">
    <source>
        <dbReference type="ARBA" id="ARBA00023157"/>
    </source>
</evidence>
<evidence type="ECO:0000256" key="10">
    <source>
        <dbReference type="SAM" id="MobiDB-lite"/>
    </source>
</evidence>
<dbReference type="InterPro" id="IPR007110">
    <property type="entry name" value="Ig-like_dom"/>
</dbReference>
<name>A0A8V5GQL6_MELUD</name>
<organism evidence="11 12">
    <name type="scientific">Melopsittacus undulatus</name>
    <name type="common">Budgerigar</name>
    <name type="synonym">Psittacus undulatus</name>
    <dbReference type="NCBI Taxonomy" id="13146"/>
    <lineage>
        <taxon>Eukaryota</taxon>
        <taxon>Metazoa</taxon>
        <taxon>Chordata</taxon>
        <taxon>Craniata</taxon>
        <taxon>Vertebrata</taxon>
        <taxon>Euteleostomi</taxon>
        <taxon>Archelosauria</taxon>
        <taxon>Archosauria</taxon>
        <taxon>Dinosauria</taxon>
        <taxon>Saurischia</taxon>
        <taxon>Theropoda</taxon>
        <taxon>Coelurosauria</taxon>
        <taxon>Aves</taxon>
        <taxon>Neognathae</taxon>
        <taxon>Neoaves</taxon>
        <taxon>Telluraves</taxon>
        <taxon>Australaves</taxon>
        <taxon>Psittaciformes</taxon>
        <taxon>Psittaculidae</taxon>
        <taxon>Melopsittacus</taxon>
    </lineage>
</organism>
<evidence type="ECO:0000313" key="11">
    <source>
        <dbReference type="Ensembl" id="ENSMUNP00000029099.1"/>
    </source>
</evidence>
<dbReference type="Pfam" id="PF13927">
    <property type="entry name" value="Ig_3"/>
    <property type="match status" value="1"/>
</dbReference>
<reference evidence="11" key="2">
    <citation type="submission" date="2025-08" db="UniProtKB">
        <authorList>
            <consortium name="Ensembl"/>
        </authorList>
    </citation>
    <scope>IDENTIFICATION</scope>
</reference>
<feature type="region of interest" description="Disordered" evidence="10">
    <location>
        <begin position="1"/>
        <end position="37"/>
    </location>
</feature>
<dbReference type="GO" id="GO:0098609">
    <property type="term" value="P:cell-cell adhesion"/>
    <property type="evidence" value="ECO:0007669"/>
    <property type="project" value="TreeGrafter"/>
</dbReference>
<evidence type="ECO:0000313" key="12">
    <source>
        <dbReference type="Proteomes" id="UP000694405"/>
    </source>
</evidence>
<dbReference type="PANTHER" id="PTHR44170">
    <property type="entry name" value="PROTEIN SIDEKICK"/>
    <property type="match status" value="1"/>
</dbReference>
<dbReference type="InterPro" id="IPR003599">
    <property type="entry name" value="Ig_sub"/>
</dbReference>
<dbReference type="AlphaFoldDB" id="A0A8V5GQL6"/>
<evidence type="ECO:0000256" key="3">
    <source>
        <dbReference type="ARBA" id="ARBA00022530"/>
    </source>
</evidence>
<dbReference type="SUPFAM" id="SSF48726">
    <property type="entry name" value="Immunoglobulin"/>
    <property type="match status" value="1"/>
</dbReference>
<accession>A0A8V5GQL6</accession>
<evidence type="ECO:0000256" key="6">
    <source>
        <dbReference type="ARBA" id="ARBA00022837"/>
    </source>
</evidence>
<dbReference type="Proteomes" id="UP000694405">
    <property type="component" value="Chromosome 11"/>
</dbReference>
<keyword evidence="12" id="KW-1185">Reference proteome</keyword>
<dbReference type="InterPro" id="IPR006605">
    <property type="entry name" value="G2_nidogen/fibulin_G2F"/>
</dbReference>
<dbReference type="InterPro" id="IPR013783">
    <property type="entry name" value="Ig-like_fold"/>
</dbReference>
<dbReference type="Ensembl" id="ENSMUNT00000027526.1">
    <property type="protein sequence ID" value="ENSMUNP00000029099.1"/>
    <property type="gene ID" value="ENSMUNG00000019092.1"/>
</dbReference>
<dbReference type="GO" id="GO:0007399">
    <property type="term" value="P:nervous system development"/>
    <property type="evidence" value="ECO:0007669"/>
    <property type="project" value="TreeGrafter"/>
</dbReference>
<keyword evidence="8" id="KW-0325">Glycoprotein</keyword>
<dbReference type="PROSITE" id="PS50835">
    <property type="entry name" value="IG_LIKE"/>
    <property type="match status" value="1"/>
</dbReference>
<keyword evidence="4" id="KW-0732">Signal</keyword>
<keyword evidence="5" id="KW-0677">Repeat</keyword>
<feature type="region of interest" description="Disordered" evidence="10">
    <location>
        <begin position="174"/>
        <end position="207"/>
    </location>
</feature>
<evidence type="ECO:0000256" key="5">
    <source>
        <dbReference type="ARBA" id="ARBA00022737"/>
    </source>
</evidence>
<keyword evidence="3" id="KW-0272">Extracellular matrix</keyword>
<dbReference type="Gene3D" id="2.60.40.10">
    <property type="entry name" value="Immunoglobulins"/>
    <property type="match status" value="1"/>
</dbReference>
<reference evidence="11" key="1">
    <citation type="submission" date="2020-03" db="EMBL/GenBank/DDBJ databases">
        <title>Melopsittacus undulatus (budgerigar) genome, bMelUnd1, maternal haplotype with Z.</title>
        <authorList>
            <person name="Gedman G."/>
            <person name="Mountcastle J."/>
            <person name="Haase B."/>
            <person name="Formenti G."/>
            <person name="Wright T."/>
            <person name="Apodaca J."/>
            <person name="Pelan S."/>
            <person name="Chow W."/>
            <person name="Rhie A."/>
            <person name="Howe K."/>
            <person name="Fedrigo O."/>
            <person name="Jarvis E.D."/>
        </authorList>
    </citation>
    <scope>NUCLEOTIDE SEQUENCE [LARGE SCALE GENOMIC DNA]</scope>
</reference>
<keyword evidence="6" id="KW-0106">Calcium</keyword>
<dbReference type="SUPFAM" id="SSF54511">
    <property type="entry name" value="GFP-like"/>
    <property type="match status" value="1"/>
</dbReference>
<reference evidence="11" key="3">
    <citation type="submission" date="2025-09" db="UniProtKB">
        <authorList>
            <consortium name="Ensembl"/>
        </authorList>
    </citation>
    <scope>IDENTIFICATION</scope>
</reference>
<evidence type="ECO:0000256" key="9">
    <source>
        <dbReference type="ARBA" id="ARBA00023319"/>
    </source>
</evidence>
<dbReference type="SMART" id="SM00408">
    <property type="entry name" value="IGc2"/>
    <property type="match status" value="1"/>
</dbReference>
<evidence type="ECO:0000256" key="8">
    <source>
        <dbReference type="ARBA" id="ARBA00023180"/>
    </source>
</evidence>
<dbReference type="FunFam" id="2.60.40.10:FF:000032">
    <property type="entry name" value="palladin isoform X1"/>
    <property type="match status" value="1"/>
</dbReference>
<dbReference type="InterPro" id="IPR003598">
    <property type="entry name" value="Ig_sub2"/>
</dbReference>
<proteinExistence type="predicted"/>